<feature type="signal peptide" evidence="1">
    <location>
        <begin position="1"/>
        <end position="22"/>
    </location>
</feature>
<evidence type="ECO:0000256" key="1">
    <source>
        <dbReference type="SAM" id="SignalP"/>
    </source>
</evidence>
<keyword evidence="3" id="KW-1185">Reference proteome</keyword>
<dbReference type="RefSeq" id="WP_066310668.1">
    <property type="nucleotide sequence ID" value="NZ_CANLSS010000001.1"/>
</dbReference>
<organism evidence="2 3">
    <name type="scientific">Aquimarina aggregata</name>
    <dbReference type="NCBI Taxonomy" id="1642818"/>
    <lineage>
        <taxon>Bacteria</taxon>
        <taxon>Pseudomonadati</taxon>
        <taxon>Bacteroidota</taxon>
        <taxon>Flavobacteriia</taxon>
        <taxon>Flavobacteriales</taxon>
        <taxon>Flavobacteriaceae</taxon>
        <taxon>Aquimarina</taxon>
    </lineage>
</organism>
<dbReference type="EMBL" id="LQRT01000002">
    <property type="protein sequence ID" value="KZS42615.1"/>
    <property type="molecule type" value="Genomic_DNA"/>
</dbReference>
<dbReference type="Proteomes" id="UP000076715">
    <property type="component" value="Unassembled WGS sequence"/>
</dbReference>
<dbReference type="STRING" id="1642818.AWE51_03985"/>
<dbReference type="OrthoDB" id="9151249at2"/>
<feature type="chain" id="PRO_5007842083" evidence="1">
    <location>
        <begin position="23"/>
        <end position="251"/>
    </location>
</feature>
<reference evidence="2 3" key="1">
    <citation type="submission" date="2016-01" db="EMBL/GenBank/DDBJ databases">
        <title>The draft genome sequence of Aquimarina sp. RZW4-3-2.</title>
        <authorList>
            <person name="Wang Y."/>
        </authorList>
    </citation>
    <scope>NUCLEOTIDE SEQUENCE [LARGE SCALE GENOMIC DNA]</scope>
    <source>
        <strain evidence="2 3">RZW4-3-2</strain>
    </source>
</reference>
<keyword evidence="1" id="KW-0732">Signal</keyword>
<evidence type="ECO:0000313" key="3">
    <source>
        <dbReference type="Proteomes" id="UP000076715"/>
    </source>
</evidence>
<dbReference type="AlphaFoldDB" id="A0A163CP49"/>
<protein>
    <submittedName>
        <fullName evidence="2">Uncharacterized protein</fullName>
    </submittedName>
</protein>
<accession>A0A163CP49</accession>
<proteinExistence type="predicted"/>
<comment type="caution">
    <text evidence="2">The sequence shown here is derived from an EMBL/GenBank/DDBJ whole genome shotgun (WGS) entry which is preliminary data.</text>
</comment>
<name>A0A163CP49_9FLAO</name>
<gene>
    <name evidence="2" type="ORF">AWE51_03985</name>
</gene>
<evidence type="ECO:0000313" key="2">
    <source>
        <dbReference type="EMBL" id="KZS42615.1"/>
    </source>
</evidence>
<sequence length="251" mass="29748">MKSKICILGLFFLPFVFGSLRAQTTEDRFWNWFVKNQDVYYSQTFKRVDNISGYKDYNERNKNYKRLSDKLSQIDPYLIPVFRPVDTNGIKELLISANGYKPAFPKIIKLIRKSPKLKNWKITAFEQRNLNDSIKVGYASKERAVVVIDKDTLQGGYISIQIGYEDVFFKYSNQSKELDLNIYVRNYEEGLIKHGRKNAVKKLLKNLLGEYDLEMEIDWINYIKLDENNMNGLYPIIRLRELIDKRKLERK</sequence>